<dbReference type="GO" id="GO:0005576">
    <property type="term" value="C:extracellular region"/>
    <property type="evidence" value="ECO:0007669"/>
    <property type="project" value="TreeGrafter"/>
</dbReference>
<dbReference type="GO" id="GO:0071972">
    <property type="term" value="F:peptidoglycan L,D-transpeptidase activity"/>
    <property type="evidence" value="ECO:0007669"/>
    <property type="project" value="TreeGrafter"/>
</dbReference>
<dbReference type="EMBL" id="CP029159">
    <property type="protein sequence ID" value="QKM67007.1"/>
    <property type="molecule type" value="Genomic_DNA"/>
</dbReference>
<keyword evidence="4 6" id="KW-0573">Peptidoglycan synthesis</keyword>
<dbReference type="Pfam" id="PF03734">
    <property type="entry name" value="YkuD"/>
    <property type="match status" value="1"/>
</dbReference>
<dbReference type="InterPro" id="IPR050979">
    <property type="entry name" value="LD-transpeptidase"/>
</dbReference>
<accession>A0A7G3U9K1</accession>
<dbReference type="AlphaFoldDB" id="A0A7G3U9K1"/>
<evidence type="ECO:0000256" key="5">
    <source>
        <dbReference type="ARBA" id="ARBA00023316"/>
    </source>
</evidence>
<keyword evidence="3 6" id="KW-0133">Cell shape</keyword>
<feature type="active site" description="Nucleophile" evidence="6">
    <location>
        <position position="234"/>
    </location>
</feature>
<sequence length="264" mass="28830">MTRFRIWAFGLRGLAGAVGLVLLAGLPADAAGSAARQTEDGPRSWSGRIPRVQDAASPRGPTLSRPRDAGACTVTTGPYQAEVEKHLGLVVDGVQSAGDCEVIREFQRELGIVPDQGYAGLYTYRAVMWERAVADGDAIAGCPDTSGVVVCVDMNRQILWVENAGRVIFRPVPARTGSADSPTRTGWHTIFDRQKEFWSTLYEGPMPFAQFFDGGQALHGSYRNIWEDPGSHGCINLRYDDAKALWNGLRLGDEVYVWGRRTGD</sequence>
<evidence type="ECO:0000256" key="1">
    <source>
        <dbReference type="ARBA" id="ARBA00004752"/>
    </source>
</evidence>
<dbReference type="GO" id="GO:0016740">
    <property type="term" value="F:transferase activity"/>
    <property type="evidence" value="ECO:0007669"/>
    <property type="project" value="UniProtKB-KW"/>
</dbReference>
<dbReference type="Gene3D" id="2.40.440.10">
    <property type="entry name" value="L,D-transpeptidase catalytic domain-like"/>
    <property type="match status" value="1"/>
</dbReference>
<dbReference type="PROSITE" id="PS52029">
    <property type="entry name" value="LD_TPASE"/>
    <property type="match status" value="1"/>
</dbReference>
<gene>
    <name evidence="9" type="ORF">STSU_007325</name>
</gene>
<feature type="region of interest" description="Disordered" evidence="7">
    <location>
        <begin position="33"/>
        <end position="71"/>
    </location>
</feature>
<name>A0A7G3U9K1_STRT9</name>
<dbReference type="GO" id="GO:0008360">
    <property type="term" value="P:regulation of cell shape"/>
    <property type="evidence" value="ECO:0007669"/>
    <property type="project" value="UniProtKB-UniRule"/>
</dbReference>
<evidence type="ECO:0000259" key="8">
    <source>
        <dbReference type="PROSITE" id="PS52029"/>
    </source>
</evidence>
<evidence type="ECO:0000256" key="7">
    <source>
        <dbReference type="SAM" id="MobiDB-lite"/>
    </source>
</evidence>
<dbReference type="Proteomes" id="UP000005940">
    <property type="component" value="Chromosome"/>
</dbReference>
<organism evidence="9 10">
    <name type="scientific">Streptomyces tsukubensis (strain DSM 42081 / NBRC 108919 / NRRL 18488 / 9993)</name>
    <dbReference type="NCBI Taxonomy" id="1114943"/>
    <lineage>
        <taxon>Bacteria</taxon>
        <taxon>Bacillati</taxon>
        <taxon>Actinomycetota</taxon>
        <taxon>Actinomycetes</taxon>
        <taxon>Kitasatosporales</taxon>
        <taxon>Streptomycetaceae</taxon>
        <taxon>Streptomyces</taxon>
    </lineage>
</organism>
<feature type="active site" description="Proton donor/acceptor" evidence="6">
    <location>
        <position position="219"/>
    </location>
</feature>
<dbReference type="PANTHER" id="PTHR30582:SF33">
    <property type="entry name" value="EXPORTED PROTEIN"/>
    <property type="match status" value="1"/>
</dbReference>
<comment type="pathway">
    <text evidence="1 6">Cell wall biogenesis; peptidoglycan biosynthesis.</text>
</comment>
<keyword evidence="2" id="KW-0808">Transferase</keyword>
<evidence type="ECO:0000313" key="9">
    <source>
        <dbReference type="EMBL" id="QKM67007.1"/>
    </source>
</evidence>
<evidence type="ECO:0000256" key="4">
    <source>
        <dbReference type="ARBA" id="ARBA00022984"/>
    </source>
</evidence>
<evidence type="ECO:0000313" key="10">
    <source>
        <dbReference type="Proteomes" id="UP000005940"/>
    </source>
</evidence>
<evidence type="ECO:0000256" key="6">
    <source>
        <dbReference type="PROSITE-ProRule" id="PRU01373"/>
    </source>
</evidence>
<dbReference type="GO" id="GO:0071555">
    <property type="term" value="P:cell wall organization"/>
    <property type="evidence" value="ECO:0007669"/>
    <property type="project" value="UniProtKB-UniRule"/>
</dbReference>
<dbReference type="InterPro" id="IPR038063">
    <property type="entry name" value="Transpep_catalytic_dom"/>
</dbReference>
<evidence type="ECO:0000256" key="2">
    <source>
        <dbReference type="ARBA" id="ARBA00022679"/>
    </source>
</evidence>
<dbReference type="InterPro" id="IPR005490">
    <property type="entry name" value="LD_TPept_cat_dom"/>
</dbReference>
<keyword evidence="5 6" id="KW-0961">Cell wall biogenesis/degradation</keyword>
<dbReference type="UniPathway" id="UPA00219"/>
<feature type="domain" description="L,D-TPase catalytic" evidence="8">
    <location>
        <begin position="148"/>
        <end position="258"/>
    </location>
</feature>
<evidence type="ECO:0000256" key="3">
    <source>
        <dbReference type="ARBA" id="ARBA00022960"/>
    </source>
</evidence>
<reference evidence="9 10" key="1">
    <citation type="journal article" date="2012" name="J. Bacteriol.">
        <title>Draft genome of Streptomyces tsukubaensis NRRL 18488, the producer of the clinically important immunosuppressant tacrolimus (FK506).</title>
        <authorList>
            <person name="Barreiro C."/>
            <person name="Prieto C."/>
            <person name="Sola-Landa A."/>
            <person name="Solera E."/>
            <person name="Martinez-Castro M."/>
            <person name="Perez-Redondo R."/>
            <person name="Garcia-Estrada C."/>
            <person name="Aparicio J.F."/>
            <person name="Fernandez-Martinez L.T."/>
            <person name="Santos-Aberturas J."/>
            <person name="Salehi-Najafabadi Z."/>
            <person name="Rodriguez-Garcia A."/>
            <person name="Tauch A."/>
            <person name="Martin J.F."/>
        </authorList>
    </citation>
    <scope>NUCLEOTIDE SEQUENCE [LARGE SCALE GENOMIC DNA]</scope>
    <source>
        <strain evidence="10">DSM 42081 / NBRC 108919 / NRRL 18488 / 9993</strain>
    </source>
</reference>
<protein>
    <submittedName>
        <fullName evidence="9">Murein L,D-transpeptidase</fullName>
    </submittedName>
</protein>
<keyword evidence="10" id="KW-1185">Reference proteome</keyword>
<dbReference type="GO" id="GO:0018104">
    <property type="term" value="P:peptidoglycan-protein cross-linking"/>
    <property type="evidence" value="ECO:0007669"/>
    <property type="project" value="TreeGrafter"/>
</dbReference>
<dbReference type="CDD" id="cd16913">
    <property type="entry name" value="YkuD_like"/>
    <property type="match status" value="1"/>
</dbReference>
<dbReference type="SUPFAM" id="SSF141523">
    <property type="entry name" value="L,D-transpeptidase catalytic domain-like"/>
    <property type="match status" value="1"/>
</dbReference>
<dbReference type="PANTHER" id="PTHR30582">
    <property type="entry name" value="L,D-TRANSPEPTIDASE"/>
    <property type="match status" value="1"/>
</dbReference>
<proteinExistence type="predicted"/>